<sequence length="180" mass="20030">MHLPALVCVVFHLSAVIQSAAVEQDTGVVSASVGDNVTLHCSYDSQVLMHFSWYRQTLGFRPELLSSVYRHDEPSKVFHWLEENPRFSVRREEGKNHLHISDVQLSDSASYFCGGSHSNMLDFGEGVFLSVRGARLQEHQDIVQGPVSETVPLGGSVTLNCTVLTGTCDGEHNVYWFRHG</sequence>
<dbReference type="Pfam" id="PF07686">
    <property type="entry name" value="V-set"/>
    <property type="match status" value="1"/>
</dbReference>
<keyword evidence="4" id="KW-0675">Receptor</keyword>
<dbReference type="SUPFAM" id="SSF48726">
    <property type="entry name" value="Immunoglobulin"/>
    <property type="match status" value="2"/>
</dbReference>
<dbReference type="PANTHER" id="PTHR19343">
    <property type="entry name" value="T CELL RECEPTOR ALPHA VARIABLE 1-2"/>
    <property type="match status" value="1"/>
</dbReference>
<evidence type="ECO:0000256" key="3">
    <source>
        <dbReference type="ARBA" id="ARBA00023130"/>
    </source>
</evidence>
<evidence type="ECO:0000259" key="8">
    <source>
        <dbReference type="PROSITE" id="PS50835"/>
    </source>
</evidence>
<feature type="domain" description="Ig-like" evidence="8">
    <location>
        <begin position="140"/>
        <end position="180"/>
    </location>
</feature>
<evidence type="ECO:0000256" key="2">
    <source>
        <dbReference type="ARBA" id="ARBA00022859"/>
    </source>
</evidence>
<comment type="caution">
    <text evidence="9">The sequence shown here is derived from an EMBL/GenBank/DDBJ whole genome shotgun (WGS) entry which is preliminary data.</text>
</comment>
<dbReference type="PANTHER" id="PTHR19343:SF0">
    <property type="entry name" value="T CELL RECEPTOR ALPHA VARIABLE 23_DELTA VARIABLE 6"/>
    <property type="match status" value="1"/>
</dbReference>
<feature type="signal peptide" evidence="7">
    <location>
        <begin position="1"/>
        <end position="21"/>
    </location>
</feature>
<dbReference type="GO" id="GO:0042605">
    <property type="term" value="F:peptide antigen binding"/>
    <property type="evidence" value="ECO:0007669"/>
    <property type="project" value="TreeGrafter"/>
</dbReference>
<dbReference type="SMART" id="SM00406">
    <property type="entry name" value="IGv"/>
    <property type="match status" value="1"/>
</dbReference>
<evidence type="ECO:0000256" key="1">
    <source>
        <dbReference type="ARBA" id="ARBA00022729"/>
    </source>
</evidence>
<feature type="non-terminal residue" evidence="9">
    <location>
        <position position="1"/>
    </location>
</feature>
<dbReference type="Proteomes" id="UP001153269">
    <property type="component" value="Unassembled WGS sequence"/>
</dbReference>
<feature type="chain" id="PRO_5040163897" description="Ig-like domain-containing protein" evidence="7">
    <location>
        <begin position="22"/>
        <end position="180"/>
    </location>
</feature>
<dbReference type="EMBL" id="CADEAL010003739">
    <property type="protein sequence ID" value="CAB1445666.1"/>
    <property type="molecule type" value="Genomic_DNA"/>
</dbReference>
<dbReference type="GO" id="GO:0002250">
    <property type="term" value="P:adaptive immune response"/>
    <property type="evidence" value="ECO:0007669"/>
    <property type="project" value="UniProtKB-KW"/>
</dbReference>
<reference evidence="9" key="1">
    <citation type="submission" date="2020-03" db="EMBL/GenBank/DDBJ databases">
        <authorList>
            <person name="Weist P."/>
        </authorList>
    </citation>
    <scope>NUCLEOTIDE SEQUENCE</scope>
</reference>
<evidence type="ECO:0000256" key="5">
    <source>
        <dbReference type="ARBA" id="ARBA00023319"/>
    </source>
</evidence>
<protein>
    <recommendedName>
        <fullName evidence="8">Ig-like domain-containing protein</fullName>
    </recommendedName>
</protein>
<evidence type="ECO:0000256" key="6">
    <source>
        <dbReference type="ARBA" id="ARBA00043266"/>
    </source>
</evidence>
<evidence type="ECO:0000313" key="9">
    <source>
        <dbReference type="EMBL" id="CAB1445666.1"/>
    </source>
</evidence>
<gene>
    <name evidence="9" type="ORF">PLEPLA_LOCUS33397</name>
</gene>
<dbReference type="InterPro" id="IPR051006">
    <property type="entry name" value="TCR_variable_domain"/>
</dbReference>
<evidence type="ECO:0000313" key="10">
    <source>
        <dbReference type="Proteomes" id="UP001153269"/>
    </source>
</evidence>
<proteinExistence type="predicted"/>
<dbReference type="PROSITE" id="PS50835">
    <property type="entry name" value="IG_LIKE"/>
    <property type="match status" value="2"/>
</dbReference>
<feature type="domain" description="Ig-like" evidence="8">
    <location>
        <begin position="4"/>
        <end position="119"/>
    </location>
</feature>
<dbReference type="InterPro" id="IPR013783">
    <property type="entry name" value="Ig-like_fold"/>
</dbReference>
<dbReference type="GO" id="GO:0042101">
    <property type="term" value="C:T cell receptor complex"/>
    <property type="evidence" value="ECO:0007669"/>
    <property type="project" value="UniProtKB-KW"/>
</dbReference>
<evidence type="ECO:0000256" key="7">
    <source>
        <dbReference type="SAM" id="SignalP"/>
    </source>
</evidence>
<dbReference type="InterPro" id="IPR003599">
    <property type="entry name" value="Ig_sub"/>
</dbReference>
<keyword evidence="2" id="KW-0391">Immunity</keyword>
<dbReference type="InterPro" id="IPR007110">
    <property type="entry name" value="Ig-like_dom"/>
</dbReference>
<dbReference type="SMART" id="SM00409">
    <property type="entry name" value="IG"/>
    <property type="match status" value="1"/>
</dbReference>
<dbReference type="Gene3D" id="2.60.40.10">
    <property type="entry name" value="Immunoglobulins"/>
    <property type="match status" value="2"/>
</dbReference>
<evidence type="ECO:0000256" key="4">
    <source>
        <dbReference type="ARBA" id="ARBA00023170"/>
    </source>
</evidence>
<name>A0A9N7V7P5_PLEPL</name>
<keyword evidence="10" id="KW-1185">Reference proteome</keyword>
<keyword evidence="6" id="KW-1279">T cell receptor</keyword>
<dbReference type="InterPro" id="IPR013106">
    <property type="entry name" value="Ig_V-set"/>
</dbReference>
<keyword evidence="3" id="KW-1064">Adaptive immunity</keyword>
<dbReference type="AlphaFoldDB" id="A0A9N7V7P5"/>
<dbReference type="InterPro" id="IPR036179">
    <property type="entry name" value="Ig-like_dom_sf"/>
</dbReference>
<keyword evidence="1 7" id="KW-0732">Signal</keyword>
<keyword evidence="5" id="KW-0393">Immunoglobulin domain</keyword>
<organism evidence="9 10">
    <name type="scientific">Pleuronectes platessa</name>
    <name type="common">European plaice</name>
    <dbReference type="NCBI Taxonomy" id="8262"/>
    <lineage>
        <taxon>Eukaryota</taxon>
        <taxon>Metazoa</taxon>
        <taxon>Chordata</taxon>
        <taxon>Craniata</taxon>
        <taxon>Vertebrata</taxon>
        <taxon>Euteleostomi</taxon>
        <taxon>Actinopterygii</taxon>
        <taxon>Neopterygii</taxon>
        <taxon>Teleostei</taxon>
        <taxon>Neoteleostei</taxon>
        <taxon>Acanthomorphata</taxon>
        <taxon>Carangaria</taxon>
        <taxon>Pleuronectiformes</taxon>
        <taxon>Pleuronectoidei</taxon>
        <taxon>Pleuronectidae</taxon>
        <taxon>Pleuronectes</taxon>
    </lineage>
</organism>
<accession>A0A9N7V7P5</accession>